<evidence type="ECO:0000313" key="4">
    <source>
        <dbReference type="EMBL" id="KEJ90169.1"/>
    </source>
</evidence>
<dbReference type="GO" id="GO:0005576">
    <property type="term" value="C:extracellular region"/>
    <property type="evidence" value="ECO:0007669"/>
    <property type="project" value="UniProtKB-SubCell"/>
</dbReference>
<dbReference type="PANTHER" id="PTHR38340:SF1">
    <property type="entry name" value="S-LAYER PROTEIN"/>
    <property type="match status" value="1"/>
</dbReference>
<accession>A0A073IK97</accession>
<evidence type="ECO:0000256" key="1">
    <source>
        <dbReference type="ARBA" id="ARBA00004613"/>
    </source>
</evidence>
<dbReference type="PRINTS" id="PR00313">
    <property type="entry name" value="CABNDNGRPT"/>
</dbReference>
<dbReference type="OrthoDB" id="9803927at2"/>
<evidence type="ECO:0000313" key="5">
    <source>
        <dbReference type="Proteomes" id="UP000027734"/>
    </source>
</evidence>
<gene>
    <name evidence="4" type="ORF">DSW25_08210</name>
</gene>
<dbReference type="Proteomes" id="UP000027734">
    <property type="component" value="Unassembled WGS sequence"/>
</dbReference>
<reference evidence="4 5" key="1">
    <citation type="submission" date="2014-01" db="EMBL/GenBank/DDBJ databases">
        <title>Sulfitobacter donghicola JCM 14565 Genome Sequencing.</title>
        <authorList>
            <person name="Lai Q."/>
            <person name="Hong Z."/>
        </authorList>
    </citation>
    <scope>NUCLEOTIDE SEQUENCE [LARGE SCALE GENOMIC DNA]</scope>
    <source>
        <strain evidence="4 5">JCM 14565</strain>
    </source>
</reference>
<dbReference type="SUPFAM" id="SSF51120">
    <property type="entry name" value="beta-Roll"/>
    <property type="match status" value="2"/>
</dbReference>
<keyword evidence="2" id="KW-0964">Secreted</keyword>
<evidence type="ECO:0000256" key="2">
    <source>
        <dbReference type="ARBA" id="ARBA00022525"/>
    </source>
</evidence>
<dbReference type="eggNOG" id="COG2931">
    <property type="taxonomic scope" value="Bacteria"/>
</dbReference>
<comment type="subcellular location">
    <subcellularLocation>
        <location evidence="1">Secreted</location>
    </subcellularLocation>
</comment>
<dbReference type="InterPro" id="IPR011049">
    <property type="entry name" value="Serralysin-like_metalloprot_C"/>
</dbReference>
<dbReference type="Gene3D" id="2.160.20.160">
    <property type="match status" value="1"/>
</dbReference>
<dbReference type="PANTHER" id="PTHR38340">
    <property type="entry name" value="S-LAYER PROTEIN"/>
    <property type="match status" value="1"/>
</dbReference>
<dbReference type="RefSeq" id="WP_025057871.1">
    <property type="nucleotide sequence ID" value="NZ_JAMC01000002.1"/>
</dbReference>
<name>A0A073IK97_9RHOB</name>
<keyword evidence="5" id="KW-1185">Reference proteome</keyword>
<sequence length="419" mass="42274">MPITFNVETNSFTGENLAGETLMGFDFAEFGGYVTNSGLISGPVQANSDVGIELTNTLSGVITKTAGSPYAVDLLGNGGRNFFNDGLVAGQVRFGNGWDSLFNSGLIQGPVEMGSGNDRLVNQSIGGIDGGSTIGTITGTVFMGQGNDTVLNLGTLKDVNLGAGDDHYSVTDLFSLEFEGFSSSGGTAGNVLGGSGNDELLGGNAIDKFHGGTGNDTLSGEGGKDQLNGNGGDDLIFGGAGNDKITGGSGADTIDGGNNNDRIFGGNDDDVVFAGQGNDQAYGGNGEDYIAGQSGNDRLFGNQGDDTLDGGAGRDLLEGGAGADVFVFAGNSGRDEITDFGAGDRIDILLPFGGAIAYDDVIDNTAFTGGDAVINLSALYNLASEGPLDHGSVLTVNNVTLADLSPDAFGLLDDILIVG</sequence>
<dbReference type="STRING" id="1300350.Z948_371"/>
<dbReference type="GO" id="GO:0005509">
    <property type="term" value="F:calcium ion binding"/>
    <property type="evidence" value="ECO:0007669"/>
    <property type="project" value="InterPro"/>
</dbReference>
<dbReference type="InterPro" id="IPR018511">
    <property type="entry name" value="Hemolysin-typ_Ca-bd_CS"/>
</dbReference>
<organism evidence="4 5">
    <name type="scientific">Sulfitobacter donghicola DSW-25 = KCTC 12864 = JCM 14565</name>
    <dbReference type="NCBI Taxonomy" id="1300350"/>
    <lineage>
        <taxon>Bacteria</taxon>
        <taxon>Pseudomonadati</taxon>
        <taxon>Pseudomonadota</taxon>
        <taxon>Alphaproteobacteria</taxon>
        <taxon>Rhodobacterales</taxon>
        <taxon>Roseobacteraceae</taxon>
        <taxon>Sulfitobacter</taxon>
    </lineage>
</organism>
<dbReference type="EMBL" id="JAMC01000002">
    <property type="protein sequence ID" value="KEJ90169.1"/>
    <property type="molecule type" value="Genomic_DNA"/>
</dbReference>
<proteinExistence type="predicted"/>
<dbReference type="AlphaFoldDB" id="A0A073IK97"/>
<dbReference type="InterPro" id="IPR050557">
    <property type="entry name" value="RTX_toxin/Mannuronan_C5-epim"/>
</dbReference>
<dbReference type="InterPro" id="IPR001343">
    <property type="entry name" value="Hemolysn_Ca-bd"/>
</dbReference>
<dbReference type="Gene3D" id="2.150.10.10">
    <property type="entry name" value="Serralysin-like metalloprotease, C-terminal"/>
    <property type="match status" value="1"/>
</dbReference>
<feature type="region of interest" description="Disordered" evidence="3">
    <location>
        <begin position="212"/>
        <end position="233"/>
    </location>
</feature>
<evidence type="ECO:0000256" key="3">
    <source>
        <dbReference type="SAM" id="MobiDB-lite"/>
    </source>
</evidence>
<dbReference type="Pfam" id="PF00353">
    <property type="entry name" value="HemolysinCabind"/>
    <property type="match status" value="3"/>
</dbReference>
<comment type="caution">
    <text evidence="4">The sequence shown here is derived from an EMBL/GenBank/DDBJ whole genome shotgun (WGS) entry which is preliminary data.</text>
</comment>
<protein>
    <submittedName>
        <fullName evidence="4">Hemolysin expression modulating protein</fullName>
    </submittedName>
</protein>
<dbReference type="PROSITE" id="PS00330">
    <property type="entry name" value="HEMOLYSIN_CALCIUM"/>
    <property type="match status" value="5"/>
</dbReference>